<evidence type="ECO:0008006" key="3">
    <source>
        <dbReference type="Google" id="ProtNLM"/>
    </source>
</evidence>
<organism evidence="1 2">
    <name type="scientific">Thermoactinomyces daqus</name>
    <dbReference type="NCBI Taxonomy" id="1329516"/>
    <lineage>
        <taxon>Bacteria</taxon>
        <taxon>Bacillati</taxon>
        <taxon>Bacillota</taxon>
        <taxon>Bacilli</taxon>
        <taxon>Bacillales</taxon>
        <taxon>Thermoactinomycetaceae</taxon>
        <taxon>Thermoactinomyces</taxon>
    </lineage>
</organism>
<dbReference type="Gene3D" id="1.10.10.10">
    <property type="entry name" value="Winged helix-like DNA-binding domain superfamily/Winged helix DNA-binding domain"/>
    <property type="match status" value="1"/>
</dbReference>
<sequence>MGAIKEAPKVKWKKPMYRKLVEQFLRDYLPLKESLQDREMVDLFPSCVPTYGEEGVSGGGHGSSSTERYALKRVERQSWEKEIFVQRLEKALDILNENEREVIVKTYFDGLCPTQAYMQLRMSERSYRRVKARAIDKIALSLGLI</sequence>
<comment type="caution">
    <text evidence="1">The sequence shown here is derived from an EMBL/GenBank/DDBJ whole genome shotgun (WGS) entry which is preliminary data.</text>
</comment>
<dbReference type="InterPro" id="IPR036388">
    <property type="entry name" value="WH-like_DNA-bd_sf"/>
</dbReference>
<dbReference type="OrthoDB" id="1797434at2"/>
<dbReference type="RefSeq" id="WP_052154324.1">
    <property type="nucleotide sequence ID" value="NZ_JACEIP010000042.1"/>
</dbReference>
<protein>
    <recommendedName>
        <fullName evidence="3">ArpU family transcriptional regulator</fullName>
    </recommendedName>
</protein>
<dbReference type="InterPro" id="IPR006523">
    <property type="entry name" value="RinA"/>
</dbReference>
<gene>
    <name evidence="1" type="ORF">H1164_16810</name>
</gene>
<dbReference type="NCBIfam" id="TIGR01636">
    <property type="entry name" value="phage_rinA"/>
    <property type="match status" value="1"/>
</dbReference>
<dbReference type="SUPFAM" id="SSF88659">
    <property type="entry name" value="Sigma3 and sigma4 domains of RNA polymerase sigma factors"/>
    <property type="match status" value="1"/>
</dbReference>
<keyword evidence="2" id="KW-1185">Reference proteome</keyword>
<proteinExistence type="predicted"/>
<dbReference type="NCBIfam" id="TIGR01637">
    <property type="entry name" value="phage_arpU"/>
    <property type="match status" value="1"/>
</dbReference>
<accession>A0A7W1XDA2</accession>
<dbReference type="InterPro" id="IPR013324">
    <property type="entry name" value="RNA_pol_sigma_r3/r4-like"/>
</dbReference>
<dbReference type="AlphaFoldDB" id="A0A7W1XDA2"/>
<dbReference type="EMBL" id="JACEIP010000042">
    <property type="protein sequence ID" value="MBA4544496.1"/>
    <property type="molecule type" value="Genomic_DNA"/>
</dbReference>
<reference evidence="1 2" key="1">
    <citation type="submission" date="2020-07" db="EMBL/GenBank/DDBJ databases">
        <authorList>
            <person name="Feng H."/>
        </authorList>
    </citation>
    <scope>NUCLEOTIDE SEQUENCE [LARGE SCALE GENOMIC DNA]</scope>
    <source>
        <strain evidence="2">s-11</strain>
    </source>
</reference>
<evidence type="ECO:0000313" key="1">
    <source>
        <dbReference type="EMBL" id="MBA4544496.1"/>
    </source>
</evidence>
<name>A0A7W1XDA2_9BACL</name>
<evidence type="ECO:0000313" key="2">
    <source>
        <dbReference type="Proteomes" id="UP000530514"/>
    </source>
</evidence>
<dbReference type="InterPro" id="IPR006524">
    <property type="entry name" value="ArpU-like"/>
</dbReference>
<dbReference type="Proteomes" id="UP000530514">
    <property type="component" value="Unassembled WGS sequence"/>
</dbReference>